<keyword evidence="3" id="KW-0733">Signal recognition particle</keyword>
<evidence type="ECO:0000313" key="7">
    <source>
        <dbReference type="Proteomes" id="UP000053447"/>
    </source>
</evidence>
<organism evidence="6 7">
    <name type="scientific">Pneumocystis jirovecii (strain RU7)</name>
    <name type="common">Human pneumocystis pneumonia agent</name>
    <dbReference type="NCBI Taxonomy" id="1408657"/>
    <lineage>
        <taxon>Eukaryota</taxon>
        <taxon>Fungi</taxon>
        <taxon>Dikarya</taxon>
        <taxon>Ascomycota</taxon>
        <taxon>Taphrinomycotina</taxon>
        <taxon>Pneumocystomycetes</taxon>
        <taxon>Pneumocystaceae</taxon>
        <taxon>Pneumocystis</taxon>
    </lineage>
</organism>
<evidence type="ECO:0000256" key="1">
    <source>
        <dbReference type="ARBA" id="ARBA00004496"/>
    </source>
</evidence>
<evidence type="ECO:0008006" key="8">
    <source>
        <dbReference type="Google" id="ProtNLM"/>
    </source>
</evidence>
<dbReference type="STRING" id="1408657.A0A0W4ZTS1"/>
<dbReference type="Proteomes" id="UP000053447">
    <property type="component" value="Unassembled WGS sequence"/>
</dbReference>
<evidence type="ECO:0000256" key="4">
    <source>
        <dbReference type="ARBA" id="ARBA00023274"/>
    </source>
</evidence>
<evidence type="ECO:0000256" key="5">
    <source>
        <dbReference type="SAM" id="MobiDB-lite"/>
    </source>
</evidence>
<dbReference type="EMBL" id="LFWA01000004">
    <property type="protein sequence ID" value="KTW31772.1"/>
    <property type="molecule type" value="Genomic_DNA"/>
</dbReference>
<dbReference type="FunFam" id="3.30.56.30:FF:000003">
    <property type="entry name" value="Signal recognition particle SEC65 subunit"/>
    <property type="match status" value="1"/>
</dbReference>
<keyword evidence="2" id="KW-0963">Cytoplasm</keyword>
<name>A0A0W4ZTS1_PNEJ7</name>
<dbReference type="PANTHER" id="PTHR17453:SF0">
    <property type="entry name" value="SIGNAL RECOGNITION PARTICLE 19 KDA PROTEIN"/>
    <property type="match status" value="1"/>
</dbReference>
<comment type="subcellular location">
    <subcellularLocation>
        <location evidence="1">Cytoplasm</location>
    </subcellularLocation>
</comment>
<comment type="caution">
    <text evidence="6">The sequence shown here is derived from an EMBL/GenBank/DDBJ whole genome shotgun (WGS) entry which is preliminary data.</text>
</comment>
<feature type="compositionally biased region" description="Basic residues" evidence="5">
    <location>
        <begin position="221"/>
        <end position="230"/>
    </location>
</feature>
<dbReference type="Gene3D" id="3.30.56.30">
    <property type="entry name" value="Signal recognition particle, SRP19-like subunit"/>
    <property type="match status" value="1"/>
</dbReference>
<keyword evidence="7" id="KW-1185">Reference proteome</keyword>
<keyword evidence="4" id="KW-0687">Ribonucleoprotein</keyword>
<reference evidence="7" key="1">
    <citation type="journal article" date="2016" name="Nat. Commun.">
        <title>Genome analysis of three Pneumocystis species reveals adaptation mechanisms to life exclusively in mammalian hosts.</title>
        <authorList>
            <person name="Ma L."/>
            <person name="Chen Z."/>
            <person name="Huang D.W."/>
            <person name="Kutty G."/>
            <person name="Ishihara M."/>
            <person name="Wang H."/>
            <person name="Abouelleil A."/>
            <person name="Bishop L."/>
            <person name="Davey E."/>
            <person name="Deng R."/>
            <person name="Deng X."/>
            <person name="Fan L."/>
            <person name="Fantoni G."/>
            <person name="Fitzgerald M."/>
            <person name="Gogineni E."/>
            <person name="Goldberg J.M."/>
            <person name="Handley G."/>
            <person name="Hu X."/>
            <person name="Huber C."/>
            <person name="Jiao X."/>
            <person name="Jones K."/>
            <person name="Levin J.Z."/>
            <person name="Liu Y."/>
            <person name="Macdonald P."/>
            <person name="Melnikov A."/>
            <person name="Raley C."/>
            <person name="Sassi M."/>
            <person name="Sherman B.T."/>
            <person name="Song X."/>
            <person name="Sykes S."/>
            <person name="Tran B."/>
            <person name="Walsh L."/>
            <person name="Xia Y."/>
            <person name="Yang J."/>
            <person name="Young S."/>
            <person name="Zeng Q."/>
            <person name="Zheng X."/>
            <person name="Stephens R."/>
            <person name="Nusbaum C."/>
            <person name="Birren B.W."/>
            <person name="Azadi P."/>
            <person name="Lempicki R.A."/>
            <person name="Cuomo C.A."/>
            <person name="Kovacs J.A."/>
        </authorList>
    </citation>
    <scope>NUCLEOTIDE SEQUENCE [LARGE SCALE GENOMIC DNA]</scope>
    <source>
        <strain evidence="7">RU7</strain>
    </source>
</reference>
<gene>
    <name evidence="6" type="ORF">T551_01033</name>
</gene>
<dbReference type="GO" id="GO:0006617">
    <property type="term" value="P:SRP-dependent cotranslational protein targeting to membrane, signal sequence recognition"/>
    <property type="evidence" value="ECO:0007669"/>
    <property type="project" value="EnsemblFungi"/>
</dbReference>
<dbReference type="GO" id="GO:0008312">
    <property type="term" value="F:7S RNA binding"/>
    <property type="evidence" value="ECO:0007669"/>
    <property type="project" value="EnsemblFungi"/>
</dbReference>
<dbReference type="InterPro" id="IPR002778">
    <property type="entry name" value="Signal_recog_particle_SRP19"/>
</dbReference>
<dbReference type="GeneID" id="28939551"/>
<dbReference type="AlphaFoldDB" id="A0A0W4ZTS1"/>
<dbReference type="GO" id="GO:0005786">
    <property type="term" value="C:signal recognition particle, endoplasmic reticulum targeting"/>
    <property type="evidence" value="ECO:0007669"/>
    <property type="project" value="UniProtKB-KW"/>
</dbReference>
<dbReference type="VEuPathDB" id="FungiDB:T551_01033"/>
<protein>
    <recommendedName>
        <fullName evidence="8">Signal recognition particle subunit SRP19</fullName>
    </recommendedName>
</protein>
<dbReference type="eggNOG" id="KOG3198">
    <property type="taxonomic scope" value="Eukaryota"/>
</dbReference>
<proteinExistence type="predicted"/>
<accession>A0A0W4ZTS1</accession>
<evidence type="ECO:0000313" key="6">
    <source>
        <dbReference type="EMBL" id="KTW31772.1"/>
    </source>
</evidence>
<dbReference type="PANTHER" id="PTHR17453">
    <property type="entry name" value="SIGNAL RECOGNITION PARTICLE 19 KD PROTEIN"/>
    <property type="match status" value="1"/>
</dbReference>
<evidence type="ECO:0000256" key="2">
    <source>
        <dbReference type="ARBA" id="ARBA00022490"/>
    </source>
</evidence>
<dbReference type="InterPro" id="IPR036521">
    <property type="entry name" value="SRP19-like_sf"/>
</dbReference>
<evidence type="ECO:0000256" key="3">
    <source>
        <dbReference type="ARBA" id="ARBA00023135"/>
    </source>
</evidence>
<dbReference type="OrthoDB" id="2190947at2759"/>
<dbReference type="SUPFAM" id="SSF69695">
    <property type="entry name" value="SRP19"/>
    <property type="match status" value="1"/>
</dbReference>
<dbReference type="RefSeq" id="XP_018230464.1">
    <property type="nucleotide sequence ID" value="XM_018373296.1"/>
</dbReference>
<sequence length="230" mass="26064">MSYYSENSLSNNVTDVSNSFFSAEEHSILSKHSFSSKTCDIDPSSKTVYIENTKAFRRWTIIYPIYFDVKRSIKEGRKVPVNMAVANPLAKTIANGAKSLGFLCIFESNKTHPKDWANPGRIRIFFKENGNYVHKSLKTKKALYKALSSYLQANPTKTTSLDASTSPSNKFLSSLNIPKGVVINSILPLNSPALVNDEFLEKMLKDMTKEQKQDIEQSKQKKEKKKKHQK</sequence>
<dbReference type="Pfam" id="PF01922">
    <property type="entry name" value="SRP19"/>
    <property type="match status" value="1"/>
</dbReference>
<feature type="compositionally biased region" description="Basic and acidic residues" evidence="5">
    <location>
        <begin position="208"/>
        <end position="220"/>
    </location>
</feature>
<feature type="region of interest" description="Disordered" evidence="5">
    <location>
        <begin position="208"/>
        <end position="230"/>
    </location>
</feature>